<evidence type="ECO:0000313" key="2">
    <source>
        <dbReference type="Proteomes" id="UP001055072"/>
    </source>
</evidence>
<reference evidence="1" key="1">
    <citation type="journal article" date="2021" name="Environ. Microbiol.">
        <title>Gene family expansions and transcriptome signatures uncover fungal adaptations to wood decay.</title>
        <authorList>
            <person name="Hage H."/>
            <person name="Miyauchi S."/>
            <person name="Viragh M."/>
            <person name="Drula E."/>
            <person name="Min B."/>
            <person name="Chaduli D."/>
            <person name="Navarro D."/>
            <person name="Favel A."/>
            <person name="Norest M."/>
            <person name="Lesage-Meessen L."/>
            <person name="Balint B."/>
            <person name="Merenyi Z."/>
            <person name="de Eugenio L."/>
            <person name="Morin E."/>
            <person name="Martinez A.T."/>
            <person name="Baldrian P."/>
            <person name="Stursova M."/>
            <person name="Martinez M.J."/>
            <person name="Novotny C."/>
            <person name="Magnuson J.K."/>
            <person name="Spatafora J.W."/>
            <person name="Maurice S."/>
            <person name="Pangilinan J."/>
            <person name="Andreopoulos W."/>
            <person name="LaButti K."/>
            <person name="Hundley H."/>
            <person name="Na H."/>
            <person name="Kuo A."/>
            <person name="Barry K."/>
            <person name="Lipzen A."/>
            <person name="Henrissat B."/>
            <person name="Riley R."/>
            <person name="Ahrendt S."/>
            <person name="Nagy L.G."/>
            <person name="Grigoriev I.V."/>
            <person name="Martin F."/>
            <person name="Rosso M.N."/>
        </authorList>
    </citation>
    <scope>NUCLEOTIDE SEQUENCE</scope>
    <source>
        <strain evidence="1">CBS 384.51</strain>
    </source>
</reference>
<protein>
    <submittedName>
        <fullName evidence="1">WD40-repeat-containing domain protein</fullName>
    </submittedName>
</protein>
<dbReference type="EMBL" id="MU274909">
    <property type="protein sequence ID" value="KAI0089770.1"/>
    <property type="molecule type" value="Genomic_DNA"/>
</dbReference>
<gene>
    <name evidence="1" type="ORF">BDY19DRAFT_1087994</name>
</gene>
<evidence type="ECO:0000313" key="1">
    <source>
        <dbReference type="EMBL" id="KAI0089770.1"/>
    </source>
</evidence>
<name>A0ACB8U727_9APHY</name>
<accession>A0ACB8U727</accession>
<keyword evidence="2" id="KW-1185">Reference proteome</keyword>
<proteinExistence type="predicted"/>
<sequence>MIFPTIAFQLATSANVASPRFRDAILPILQVDTNSSSLSLRNQLQDLILRPATVSGMKTIVVIDALDECTDDSTTSTLLSLLTDVAVDMQSIQFFITSRPESSIRVSFHRKDLNLRSDKQSLSDIPTALVTHDIKLFLKAGLARLASNRPHLRLDQENWPSEEMVDALARKSAGLFIFASTVLKFVDDMHYDPREQLKKILDNTDDSTIEGSEGLDKLYMDILVNAVPKRDDQFSQRLLATLGLLIVAYEPLSSTVIAGVLGFERDTDVLTILDTLHSLILVPDDLNTPLRFHHKSFPDFMTDITRCTDSRFQVNRDDHHFSTSRACMAYLTKTICSVPGHTLDGDIDPGCKAYLTYSYQYWARHLLAAECSQVQANPCLMADEEGGLEVQALKQLRVLVFLGELVGRAAVESPDDYIQWLSEPQLGSALLDMTLLEWIEGEQKFILFDVKKILQHVVSEYNSHPAPPLSVSIGRLARSMISDDSFATTRARVIILGALSTMRTPNRVYAVDYSHDGSRLAIGGGNIVQLINPITRKRMNGPHIDRSGMVHSLAFSHDDNILAIAFDNHILLWNVAENTHEELHRLESSSKSTMMKVAFHSASDATGTYHLLSIDNVGHVWLWVIPNSNGHCESDFVVDNASKRGAACWIHGTTVEEKVIAVGSQSGYVELWNITATLGSSLRKTLKFPDLGKFQPKSVDAVAISRNGTLIAAGSDNGVVIYYVETGAVYHFEDLSKVSLSMYSLAFLPQEGPPVLVFTCDDTVGVLSKETGFLQLHSHNKYPVRSIAPPPNDNPTASVSLSLIIGTATEVEHHHYRAKCINCAHFSLDGRFVVSSSDDGIVRVW</sequence>
<comment type="caution">
    <text evidence="1">The sequence shown here is derived from an EMBL/GenBank/DDBJ whole genome shotgun (WGS) entry which is preliminary data.</text>
</comment>
<feature type="non-terminal residue" evidence="1">
    <location>
        <position position="845"/>
    </location>
</feature>
<dbReference type="Proteomes" id="UP001055072">
    <property type="component" value="Unassembled WGS sequence"/>
</dbReference>
<organism evidence="1 2">
    <name type="scientific">Irpex rosettiformis</name>
    <dbReference type="NCBI Taxonomy" id="378272"/>
    <lineage>
        <taxon>Eukaryota</taxon>
        <taxon>Fungi</taxon>
        <taxon>Dikarya</taxon>
        <taxon>Basidiomycota</taxon>
        <taxon>Agaricomycotina</taxon>
        <taxon>Agaricomycetes</taxon>
        <taxon>Polyporales</taxon>
        <taxon>Irpicaceae</taxon>
        <taxon>Irpex</taxon>
    </lineage>
</organism>